<keyword evidence="1" id="KW-1133">Transmembrane helix</keyword>
<name>A0AAD8LCW1_TARER</name>
<evidence type="ECO:0000313" key="2">
    <source>
        <dbReference type="EMBL" id="KAK1437318.1"/>
    </source>
</evidence>
<keyword evidence="1" id="KW-0472">Membrane</keyword>
<keyword evidence="1" id="KW-0812">Transmembrane</keyword>
<reference evidence="2" key="1">
    <citation type="journal article" date="2023" name="bioRxiv">
        <title>Improved chromosome-level genome assembly for marigold (Tagetes erecta).</title>
        <authorList>
            <person name="Jiang F."/>
            <person name="Yuan L."/>
            <person name="Wang S."/>
            <person name="Wang H."/>
            <person name="Xu D."/>
            <person name="Wang A."/>
            <person name="Fan W."/>
        </authorList>
    </citation>
    <scope>NUCLEOTIDE SEQUENCE</scope>
    <source>
        <strain evidence="2">WSJ</strain>
        <tissue evidence="2">Leaf</tissue>
    </source>
</reference>
<dbReference type="Proteomes" id="UP001229421">
    <property type="component" value="Unassembled WGS sequence"/>
</dbReference>
<dbReference type="EMBL" id="JAUHHV010000001">
    <property type="protein sequence ID" value="KAK1437318.1"/>
    <property type="molecule type" value="Genomic_DNA"/>
</dbReference>
<evidence type="ECO:0000313" key="3">
    <source>
        <dbReference type="Proteomes" id="UP001229421"/>
    </source>
</evidence>
<gene>
    <name evidence="2" type="ORF">QVD17_03109</name>
</gene>
<accession>A0AAD8LCW1</accession>
<sequence>MLTCVFDRSDLPPKYTWTREGASFVQHKIIFPLCCSRNRTQNLSFLIVFSLQFLKSLLGFYSFVDWFTVPVVSSILILICTLVGHRWFVCWVFDRFLV</sequence>
<proteinExistence type="predicted"/>
<feature type="transmembrane region" description="Helical" evidence="1">
    <location>
        <begin position="43"/>
        <end position="64"/>
    </location>
</feature>
<dbReference type="AlphaFoldDB" id="A0AAD8LCW1"/>
<feature type="transmembrane region" description="Helical" evidence="1">
    <location>
        <begin position="70"/>
        <end position="93"/>
    </location>
</feature>
<organism evidence="2 3">
    <name type="scientific">Tagetes erecta</name>
    <name type="common">African marigold</name>
    <dbReference type="NCBI Taxonomy" id="13708"/>
    <lineage>
        <taxon>Eukaryota</taxon>
        <taxon>Viridiplantae</taxon>
        <taxon>Streptophyta</taxon>
        <taxon>Embryophyta</taxon>
        <taxon>Tracheophyta</taxon>
        <taxon>Spermatophyta</taxon>
        <taxon>Magnoliopsida</taxon>
        <taxon>eudicotyledons</taxon>
        <taxon>Gunneridae</taxon>
        <taxon>Pentapetalae</taxon>
        <taxon>asterids</taxon>
        <taxon>campanulids</taxon>
        <taxon>Asterales</taxon>
        <taxon>Asteraceae</taxon>
        <taxon>Asteroideae</taxon>
        <taxon>Heliantheae alliance</taxon>
        <taxon>Tageteae</taxon>
        <taxon>Tagetes</taxon>
    </lineage>
</organism>
<comment type="caution">
    <text evidence="2">The sequence shown here is derived from an EMBL/GenBank/DDBJ whole genome shotgun (WGS) entry which is preliminary data.</text>
</comment>
<keyword evidence="3" id="KW-1185">Reference proteome</keyword>
<protein>
    <submittedName>
        <fullName evidence="2">Uncharacterized protein</fullName>
    </submittedName>
</protein>
<evidence type="ECO:0000256" key="1">
    <source>
        <dbReference type="SAM" id="Phobius"/>
    </source>
</evidence>